<dbReference type="EMBL" id="JBHUHQ010000040">
    <property type="protein sequence ID" value="MFD2046576.1"/>
    <property type="molecule type" value="Genomic_DNA"/>
</dbReference>
<comment type="caution">
    <text evidence="2">The sequence shown here is derived from an EMBL/GenBank/DDBJ whole genome shotgun (WGS) entry which is preliminary data.</text>
</comment>
<keyword evidence="1" id="KW-0472">Membrane</keyword>
<organism evidence="2 3">
    <name type="scientific">Ornithinibacillus salinisoli</name>
    <dbReference type="NCBI Taxonomy" id="1848459"/>
    <lineage>
        <taxon>Bacteria</taxon>
        <taxon>Bacillati</taxon>
        <taxon>Bacillota</taxon>
        <taxon>Bacilli</taxon>
        <taxon>Bacillales</taxon>
        <taxon>Bacillaceae</taxon>
        <taxon>Ornithinibacillus</taxon>
    </lineage>
</organism>
<dbReference type="Proteomes" id="UP001597383">
    <property type="component" value="Unassembled WGS sequence"/>
</dbReference>
<evidence type="ECO:0000313" key="2">
    <source>
        <dbReference type="EMBL" id="MFD2046576.1"/>
    </source>
</evidence>
<protein>
    <submittedName>
        <fullName evidence="2">Uncharacterized protein</fullName>
    </submittedName>
</protein>
<sequence>MKIKTSSYHDKEVKKLVKEHQQNQKLNSSELGNLYANYLVCFIVSLNITFKYER</sequence>
<keyword evidence="3" id="KW-1185">Reference proteome</keyword>
<gene>
    <name evidence="2" type="ORF">ACFSJF_20110</name>
</gene>
<feature type="transmembrane region" description="Helical" evidence="1">
    <location>
        <begin position="35"/>
        <end position="52"/>
    </location>
</feature>
<dbReference type="RefSeq" id="WP_377558625.1">
    <property type="nucleotide sequence ID" value="NZ_JBHUHQ010000040.1"/>
</dbReference>
<evidence type="ECO:0000256" key="1">
    <source>
        <dbReference type="SAM" id="Phobius"/>
    </source>
</evidence>
<evidence type="ECO:0000313" key="3">
    <source>
        <dbReference type="Proteomes" id="UP001597383"/>
    </source>
</evidence>
<reference evidence="3" key="1">
    <citation type="journal article" date="2019" name="Int. J. Syst. Evol. Microbiol.">
        <title>The Global Catalogue of Microorganisms (GCM) 10K type strain sequencing project: providing services to taxonomists for standard genome sequencing and annotation.</title>
        <authorList>
            <consortium name="The Broad Institute Genomics Platform"/>
            <consortium name="The Broad Institute Genome Sequencing Center for Infectious Disease"/>
            <person name="Wu L."/>
            <person name="Ma J."/>
        </authorList>
    </citation>
    <scope>NUCLEOTIDE SEQUENCE [LARGE SCALE GENOMIC DNA]</scope>
    <source>
        <strain evidence="3">R28</strain>
    </source>
</reference>
<proteinExistence type="predicted"/>
<keyword evidence="1" id="KW-0812">Transmembrane</keyword>
<accession>A0ABW4W623</accession>
<keyword evidence="1" id="KW-1133">Transmembrane helix</keyword>
<name>A0ABW4W623_9BACI</name>